<gene>
    <name evidence="4" type="ORF">GCM10011444_04160</name>
</gene>
<dbReference type="CDD" id="cd15482">
    <property type="entry name" value="Sialidase_non-viral"/>
    <property type="match status" value="2"/>
</dbReference>
<keyword evidence="2" id="KW-0732">Signal</keyword>
<name>A0ABQ2BWG9_9FLAO</name>
<keyword evidence="1" id="KW-0677">Repeat</keyword>
<accession>A0ABQ2BWG9</accession>
<dbReference type="EMBL" id="BMDQ01000001">
    <property type="protein sequence ID" value="GGI56107.1"/>
    <property type="molecule type" value="Genomic_DNA"/>
</dbReference>
<dbReference type="InterPro" id="IPR036278">
    <property type="entry name" value="Sialidase_sf"/>
</dbReference>
<evidence type="ECO:0000313" key="4">
    <source>
        <dbReference type="EMBL" id="GGI56107.1"/>
    </source>
</evidence>
<organism evidence="4 5">
    <name type="scientific">Winogradskyella haliclonae</name>
    <dbReference type="NCBI Taxonomy" id="2048558"/>
    <lineage>
        <taxon>Bacteria</taxon>
        <taxon>Pseudomonadati</taxon>
        <taxon>Bacteroidota</taxon>
        <taxon>Flavobacteriia</taxon>
        <taxon>Flavobacteriales</taxon>
        <taxon>Flavobacteriaceae</taxon>
        <taxon>Winogradskyella</taxon>
    </lineage>
</organism>
<evidence type="ECO:0000256" key="1">
    <source>
        <dbReference type="ARBA" id="ARBA00022737"/>
    </source>
</evidence>
<reference evidence="5" key="1">
    <citation type="journal article" date="2019" name="Int. J. Syst. Evol. Microbiol.">
        <title>The Global Catalogue of Microorganisms (GCM) 10K type strain sequencing project: providing services to taxonomists for standard genome sequencing and annotation.</title>
        <authorList>
            <consortium name="The Broad Institute Genomics Platform"/>
            <consortium name="The Broad Institute Genome Sequencing Center for Infectious Disease"/>
            <person name="Wu L."/>
            <person name="Ma J."/>
        </authorList>
    </citation>
    <scope>NUCLEOTIDE SEQUENCE [LARGE SCALE GENOMIC DNA]</scope>
    <source>
        <strain evidence="5">CCM 8681</strain>
    </source>
</reference>
<evidence type="ECO:0000313" key="5">
    <source>
        <dbReference type="Proteomes" id="UP000624701"/>
    </source>
</evidence>
<comment type="caution">
    <text evidence="4">The sequence shown here is derived from an EMBL/GenBank/DDBJ whole genome shotgun (WGS) entry which is preliminary data.</text>
</comment>
<feature type="signal peptide" evidence="2">
    <location>
        <begin position="1"/>
        <end position="37"/>
    </location>
</feature>
<dbReference type="PANTHER" id="PTHR12106:SF27">
    <property type="entry name" value="SORTILIN-RELATED RECEPTOR"/>
    <property type="match status" value="1"/>
</dbReference>
<feature type="chain" id="PRO_5046536242" description="Sortilin N-terminal domain-containing protein" evidence="2">
    <location>
        <begin position="38"/>
        <end position="966"/>
    </location>
</feature>
<dbReference type="SUPFAM" id="SSF50939">
    <property type="entry name" value="Sialidases"/>
    <property type="match status" value="2"/>
</dbReference>
<evidence type="ECO:0000259" key="3">
    <source>
        <dbReference type="Pfam" id="PF15902"/>
    </source>
</evidence>
<dbReference type="PANTHER" id="PTHR12106">
    <property type="entry name" value="SORTILIN RELATED"/>
    <property type="match status" value="1"/>
</dbReference>
<dbReference type="Gene3D" id="2.130.10.10">
    <property type="entry name" value="YVTN repeat-like/Quinoprotein amine dehydrogenase"/>
    <property type="match status" value="4"/>
</dbReference>
<dbReference type="InterPro" id="IPR031778">
    <property type="entry name" value="Sortilin_N"/>
</dbReference>
<dbReference type="InterPro" id="IPR015943">
    <property type="entry name" value="WD40/YVTN_repeat-like_dom_sf"/>
</dbReference>
<evidence type="ECO:0000256" key="2">
    <source>
        <dbReference type="SAM" id="SignalP"/>
    </source>
</evidence>
<protein>
    <recommendedName>
        <fullName evidence="3">Sortilin N-terminal domain-containing protein</fullName>
    </recommendedName>
</protein>
<sequence>MVGNGFIFNLNPYKLTTMKYSKFLGFVLSLISVFAIAQQPATSPETIKKALEQKNAMTEASLVKNVPFKNIGPTIMSGRVVDVDVNPDMSSEFYVGYASGGVWHTTNNGTTFQPILDASDTQNVGDIAVHWPTRTIYVGTGENNASRSSYAGIGILKSIDNGKTWANVGLMDAHHFAPILIHPDNPDVVTVGVTGHLYSENDERGIYKTTDGGATWKQTLFVDNMSGIIDLQQNPNNYNLMFATSWTKDRKAWNFTGNGTNSAIYKSTDAGETWTKVSVEGSGFPTGEGVGRIGVAVFDDNTVYAIHDSQFRRPDDASTSSDAKRGLTKDDFKTMSNADFLALEDKKLNAFLKTNGFQEKYRAENVKQMVRSGNVKPIDLAKYLEDANSMLFDTPVVGAEVYKSTDGGTTWKKTHDAYLDGIYFSYGYYFGHIHVSPANADDIYIYGVPILKSKDGGQTFKSISAENVHADHHALWINPKNPNHLVNGNDGGVNITYDDGENWIKNNSPSVGQFYAINVDNEKPYNVYGGLQDNGVWKGANTARENKSWHQRGQYPWKSIMGGDGMQIQIDNRNSDIVYTGYQFGNYFRLNLETGDQKYIQPKHTLGENPYRFNWQTPILLSPHNQDILYLGGNKLMRSMNQGNDWEAISEDLTNGGKKGNVAYGTLTSISESPFRFGLIYTGSDDGLVHVTKNAGGNWTTISNSFPKDLWVSRVVASQHKKERVYVTLNGYRWDDFNVYVYMSDNYGQTWKNISSNIPASPVNVITEDSENENILYLGTDNGAYVSFDMGKSWEVFSNGLPNVAVHDIVIQPEAKDVLLGTHGRSIYKANVSPLQQMNANMEAKPLTLFKLNPIRHSSRWGSSWSKWLDAFEPEATIKFFSNTSGEKTIKIVSEKGAELNRISVKADKGFNYTDYNLELTKKGRKALMKEDTSIDVNEASNRKYYLPKGEYKIEIDGVKTNLKIK</sequence>
<dbReference type="Pfam" id="PF15902">
    <property type="entry name" value="Sortilin-Vps10"/>
    <property type="match status" value="1"/>
</dbReference>
<dbReference type="InterPro" id="IPR050310">
    <property type="entry name" value="VPS10-sortilin"/>
</dbReference>
<dbReference type="Proteomes" id="UP000624701">
    <property type="component" value="Unassembled WGS sequence"/>
</dbReference>
<proteinExistence type="predicted"/>
<feature type="domain" description="Sortilin N-terminal" evidence="3">
    <location>
        <begin position="156"/>
        <end position="283"/>
    </location>
</feature>
<keyword evidence="5" id="KW-1185">Reference proteome</keyword>